<feature type="binding site" evidence="8">
    <location>
        <position position="107"/>
    </location>
    <ligand>
        <name>Mn(2+)</name>
        <dbReference type="ChEBI" id="CHEBI:29035"/>
    </ligand>
</feature>
<evidence type="ECO:0000313" key="12">
    <source>
        <dbReference type="EMBL" id="OAE27590.1"/>
    </source>
</evidence>
<dbReference type="InterPro" id="IPR014710">
    <property type="entry name" value="RmlC-like_jellyroll"/>
</dbReference>
<feature type="binding site" evidence="7">
    <location>
        <position position="102"/>
    </location>
    <ligand>
        <name>oxalate</name>
        <dbReference type="ChEBI" id="CHEBI:30623"/>
    </ligand>
</feature>
<evidence type="ECO:0000256" key="8">
    <source>
        <dbReference type="PIRSR" id="PIRSR601929-2"/>
    </source>
</evidence>
<comment type="caution">
    <text evidence="12">The sequence shown here is derived from an EMBL/GenBank/DDBJ whole genome shotgun (WGS) entry which is preliminary data.</text>
</comment>
<evidence type="ECO:0000256" key="9">
    <source>
        <dbReference type="PIRSR" id="PIRSR601929-3"/>
    </source>
</evidence>
<evidence type="ECO:0000256" key="6">
    <source>
        <dbReference type="ARBA" id="ARBA00023211"/>
    </source>
</evidence>
<feature type="disulfide bond" evidence="9">
    <location>
        <begin position="21"/>
        <end position="36"/>
    </location>
</feature>
<evidence type="ECO:0000256" key="7">
    <source>
        <dbReference type="PIRSR" id="PIRSR601929-1"/>
    </source>
</evidence>
<dbReference type="Pfam" id="PF00190">
    <property type="entry name" value="Cupin_1"/>
    <property type="match status" value="1"/>
</dbReference>
<dbReference type="AlphaFoldDB" id="A0A176W3H6"/>
<evidence type="ECO:0000256" key="5">
    <source>
        <dbReference type="ARBA" id="ARBA00022723"/>
    </source>
</evidence>
<protein>
    <recommendedName>
        <fullName evidence="10">Germin-like protein</fullName>
    </recommendedName>
</protein>
<keyword evidence="4 10" id="KW-0964">Secreted</keyword>
<feature type="binding site" evidence="7">
    <location>
        <position position="107"/>
    </location>
    <ligand>
        <name>oxalate</name>
        <dbReference type="ChEBI" id="CHEBI:30623"/>
    </ligand>
</feature>
<evidence type="ECO:0000259" key="11">
    <source>
        <dbReference type="SMART" id="SM00835"/>
    </source>
</evidence>
<evidence type="ECO:0000256" key="4">
    <source>
        <dbReference type="ARBA" id="ARBA00022525"/>
    </source>
</evidence>
<dbReference type="InterPro" id="IPR006045">
    <property type="entry name" value="Cupin_1"/>
</dbReference>
<dbReference type="Proteomes" id="UP000077202">
    <property type="component" value="Unassembled WGS sequence"/>
</dbReference>
<name>A0A176W3H6_MARPO</name>
<gene>
    <name evidence="12" type="ORF">AXG93_492s1060</name>
</gene>
<reference evidence="12" key="1">
    <citation type="submission" date="2016-03" db="EMBL/GenBank/DDBJ databases">
        <title>Mechanisms controlling the formation of the plant cell surface in tip-growing cells are functionally conserved among land plants.</title>
        <authorList>
            <person name="Honkanen S."/>
            <person name="Jones V.A."/>
            <person name="Morieri G."/>
            <person name="Champion C."/>
            <person name="Hetherington A.J."/>
            <person name="Kelly S."/>
            <person name="Saint-Marcoux D."/>
            <person name="Proust H."/>
            <person name="Prescott H."/>
            <person name="Dolan L."/>
        </authorList>
    </citation>
    <scope>NUCLEOTIDE SEQUENCE [LARGE SCALE GENOMIC DNA]</scope>
    <source>
        <tissue evidence="12">Whole gametophyte</tissue>
    </source>
</reference>
<dbReference type="SMART" id="SM00835">
    <property type="entry name" value="Cupin_1"/>
    <property type="match status" value="1"/>
</dbReference>
<feature type="binding site" evidence="8">
    <location>
        <position position="100"/>
    </location>
    <ligand>
        <name>Mn(2+)</name>
        <dbReference type="ChEBI" id="CHEBI:29035"/>
    </ligand>
</feature>
<proteinExistence type="inferred from homology"/>
<dbReference type="EMBL" id="LVLJ01001861">
    <property type="protein sequence ID" value="OAE27590.1"/>
    <property type="molecule type" value="Genomic_DNA"/>
</dbReference>
<evidence type="ECO:0000313" key="13">
    <source>
        <dbReference type="Proteomes" id="UP000077202"/>
    </source>
</evidence>
<evidence type="ECO:0000256" key="2">
    <source>
        <dbReference type="ARBA" id="ARBA00007456"/>
    </source>
</evidence>
<feature type="binding site" evidence="8">
    <location>
        <position position="152"/>
    </location>
    <ligand>
        <name>Mn(2+)</name>
        <dbReference type="ChEBI" id="CHEBI:29035"/>
    </ligand>
</feature>
<keyword evidence="5 7" id="KW-0479">Metal-binding</keyword>
<dbReference type="InterPro" id="IPR011051">
    <property type="entry name" value="RmlC_Cupin_sf"/>
</dbReference>
<comment type="subcellular location">
    <subcellularLocation>
        <location evidence="1 10">Secreted</location>
        <location evidence="1 10">Extracellular space</location>
        <location evidence="1 10">Apoplast</location>
    </subcellularLocation>
</comment>
<keyword evidence="13" id="KW-1185">Reference proteome</keyword>
<dbReference type="SUPFAM" id="SSF51182">
    <property type="entry name" value="RmlC-like cupins"/>
    <property type="match status" value="1"/>
</dbReference>
<dbReference type="GO" id="GO:0048046">
    <property type="term" value="C:apoplast"/>
    <property type="evidence" value="ECO:0007669"/>
    <property type="project" value="UniProtKB-SubCell"/>
</dbReference>
<dbReference type="PRINTS" id="PR00325">
    <property type="entry name" value="GERMIN"/>
</dbReference>
<dbReference type="Gene3D" id="2.60.120.10">
    <property type="entry name" value="Jelly Rolls"/>
    <property type="match status" value="1"/>
</dbReference>
<comment type="similarity">
    <text evidence="2 10">Belongs to the germin family.</text>
</comment>
<keyword evidence="9" id="KW-1015">Disulfide bond</keyword>
<dbReference type="CDD" id="cd02241">
    <property type="entry name" value="cupin_OxOx"/>
    <property type="match status" value="1"/>
</dbReference>
<feature type="domain" description="Cupin type-1" evidence="11">
    <location>
        <begin position="50"/>
        <end position="195"/>
    </location>
</feature>
<feature type="binding site" evidence="8">
    <location>
        <position position="102"/>
    </location>
    <ligand>
        <name>Mn(2+)</name>
        <dbReference type="ChEBI" id="CHEBI:29035"/>
    </ligand>
</feature>
<keyword evidence="6 7" id="KW-0464">Manganese</keyword>
<evidence type="ECO:0000256" key="3">
    <source>
        <dbReference type="ARBA" id="ARBA00022523"/>
    </source>
</evidence>
<dbReference type="PANTHER" id="PTHR31238">
    <property type="entry name" value="GERMIN-LIKE PROTEIN SUBFAMILY 3 MEMBER 3"/>
    <property type="match status" value="1"/>
</dbReference>
<keyword evidence="3 10" id="KW-0052">Apoplast</keyword>
<evidence type="ECO:0000256" key="1">
    <source>
        <dbReference type="ARBA" id="ARBA00004271"/>
    </source>
</evidence>
<dbReference type="SMR" id="A0A176W3H6"/>
<accession>A0A176W3H6</accession>
<dbReference type="GO" id="GO:0030145">
    <property type="term" value="F:manganese ion binding"/>
    <property type="evidence" value="ECO:0007669"/>
    <property type="project" value="UniProtKB-UniRule"/>
</dbReference>
<sequence>MFILAGSAVQAADSDQLQDFCVADLSQKKFTNGYLCKDPATAKTEDFMYKGLKDASIITSENPWGASARLAFARHWPALNTLGVAMARLDLMPGGVIAPHTHNLATEVVFVTSGEIYIGFVANSDDANAPNKLFAGMLKTGEAFVIPRGLVHFQMNKGTVNASTINFLNSQNPGISFLPLTLFGAQPAVDPALLARAPSFIYPTGPVLAFFKWIEKNEILEEALQRLLQCGDSTIKDLFTGPIDHSIPLPNALAVLQGGYR</sequence>
<evidence type="ECO:0000256" key="10">
    <source>
        <dbReference type="RuleBase" id="RU366015"/>
    </source>
</evidence>
<dbReference type="InterPro" id="IPR001929">
    <property type="entry name" value="Germin"/>
</dbReference>
<organism evidence="12 13">
    <name type="scientific">Marchantia polymorpha subsp. ruderalis</name>
    <dbReference type="NCBI Taxonomy" id="1480154"/>
    <lineage>
        <taxon>Eukaryota</taxon>
        <taxon>Viridiplantae</taxon>
        <taxon>Streptophyta</taxon>
        <taxon>Embryophyta</taxon>
        <taxon>Marchantiophyta</taxon>
        <taxon>Marchantiopsida</taxon>
        <taxon>Marchantiidae</taxon>
        <taxon>Marchantiales</taxon>
        <taxon>Marchantiaceae</taxon>
        <taxon>Marchantia</taxon>
    </lineage>
</organism>